<dbReference type="AlphaFoldDB" id="A0A183JBM3"/>
<protein>
    <submittedName>
        <fullName evidence="4">Secreted protein</fullName>
    </submittedName>
</protein>
<sequence>MGLCTDSVLLLLLWMVALLLFTSKDLRGIVFSARNTESTLTGKEIGLTMLLFVVGEHVDNVQDDEEEGLEVTFVCCCFNVG</sequence>
<evidence type="ECO:0000313" key="2">
    <source>
        <dbReference type="EMBL" id="VDO59213.1"/>
    </source>
</evidence>
<reference evidence="2 3" key="2">
    <citation type="submission" date="2018-11" db="EMBL/GenBank/DDBJ databases">
        <authorList>
            <consortium name="Pathogen Informatics"/>
        </authorList>
    </citation>
    <scope>NUCLEOTIDE SEQUENCE [LARGE SCALE GENOMIC DNA]</scope>
    <source>
        <strain evidence="2">Dakar</strain>
        <strain evidence="3">Dakar, Senegal</strain>
    </source>
</reference>
<organism evidence="4">
    <name type="scientific">Schistosoma curassoni</name>
    <dbReference type="NCBI Taxonomy" id="6186"/>
    <lineage>
        <taxon>Eukaryota</taxon>
        <taxon>Metazoa</taxon>
        <taxon>Spiralia</taxon>
        <taxon>Lophotrochozoa</taxon>
        <taxon>Platyhelminthes</taxon>
        <taxon>Trematoda</taxon>
        <taxon>Digenea</taxon>
        <taxon>Strigeidida</taxon>
        <taxon>Schistosomatoidea</taxon>
        <taxon>Schistosomatidae</taxon>
        <taxon>Schistosoma</taxon>
    </lineage>
</organism>
<proteinExistence type="predicted"/>
<gene>
    <name evidence="2" type="ORF">SCUD_LOCUS78</name>
</gene>
<evidence type="ECO:0000313" key="4">
    <source>
        <dbReference type="WBParaSite" id="SCUD_0000007701-mRNA-1"/>
    </source>
</evidence>
<feature type="chain" id="PRO_5043140542" evidence="1">
    <location>
        <begin position="29"/>
        <end position="81"/>
    </location>
</feature>
<dbReference type="Proteomes" id="UP000279833">
    <property type="component" value="Unassembled WGS sequence"/>
</dbReference>
<accession>A0A183JBM3</accession>
<dbReference type="EMBL" id="UZAK01000039">
    <property type="protein sequence ID" value="VDO59213.1"/>
    <property type="molecule type" value="Genomic_DNA"/>
</dbReference>
<keyword evidence="3" id="KW-1185">Reference proteome</keyword>
<feature type="signal peptide" evidence="1">
    <location>
        <begin position="1"/>
        <end position="28"/>
    </location>
</feature>
<name>A0A183JBM3_9TREM</name>
<evidence type="ECO:0000256" key="1">
    <source>
        <dbReference type="SAM" id="SignalP"/>
    </source>
</evidence>
<evidence type="ECO:0000313" key="3">
    <source>
        <dbReference type="Proteomes" id="UP000279833"/>
    </source>
</evidence>
<reference evidence="4" key="1">
    <citation type="submission" date="2016-06" db="UniProtKB">
        <authorList>
            <consortium name="WormBaseParasite"/>
        </authorList>
    </citation>
    <scope>IDENTIFICATION</scope>
</reference>
<dbReference type="WBParaSite" id="SCUD_0000007701-mRNA-1">
    <property type="protein sequence ID" value="SCUD_0000007701-mRNA-1"/>
    <property type="gene ID" value="SCUD_0000007701"/>
</dbReference>
<keyword evidence="1" id="KW-0732">Signal</keyword>